<dbReference type="Proteomes" id="UP000265515">
    <property type="component" value="Unassembled WGS sequence"/>
</dbReference>
<evidence type="ECO:0000256" key="1">
    <source>
        <dbReference type="SAM" id="MobiDB-lite"/>
    </source>
</evidence>
<feature type="compositionally biased region" description="Basic and acidic residues" evidence="1">
    <location>
        <begin position="178"/>
        <end position="193"/>
    </location>
</feature>
<dbReference type="AlphaFoldDB" id="A0A388MFX8"/>
<proteinExistence type="predicted"/>
<name>A0A388MFX8_CHABU</name>
<comment type="caution">
    <text evidence="2">The sequence shown here is derived from an EMBL/GenBank/DDBJ whole genome shotgun (WGS) entry which is preliminary data.</text>
</comment>
<dbReference type="Gramene" id="GBG93382">
    <property type="protein sequence ID" value="GBG93382"/>
    <property type="gene ID" value="CBR_g67508"/>
</dbReference>
<dbReference type="EMBL" id="BFEA01001577">
    <property type="protein sequence ID" value="GBG93382.1"/>
    <property type="molecule type" value="Genomic_DNA"/>
</dbReference>
<sequence>MEEVNPAAKETGEGGVVMSGTSAGHESIVSVSQEGEVGGEKSPVAIGSSDGTTEGTTAGKMGPSDDMGGKHAPALVEISPSQPRAEDLVSMAIGTEQEDGGDRDDPQATPSSPPAAGIGSSSSAASKELREADGAKDLAKASSMLPPSSPSDGAKDLAKTGAKGRDTSAQRSNLTANENERSGGSDMGERTDSQEMVAGEASGADADAAATAVAAGGGGETDEGGKDREREPKDEGSIAPKEGTDTGSAARVSAMDKEGRSKPSDDDSDQKGGVDVVASGVIDPIVNIQPSRSTLPFPEKVKCLIKLFPEGRIIEIPMDGEQTVYELKARISKAVDHPTFGLIVRMEEGESAEPLEERERVGEIVVRQSGREAFAATVDDSGSATTGPREGMMEAVDHEDSRGGGVVIAGARFVVILTNDVDRSKVAGTLPKVVLPETIVVEVKDATGNPWKTVTVHIQPFKDSKIWCGVSSRLFSDRAEKSAHRERLLTGHADLSDEDEAIADSPGVLYTDGPSRSAVELD</sequence>
<organism evidence="2 3">
    <name type="scientific">Chara braunii</name>
    <name type="common">Braun's stonewort</name>
    <dbReference type="NCBI Taxonomy" id="69332"/>
    <lineage>
        <taxon>Eukaryota</taxon>
        <taxon>Viridiplantae</taxon>
        <taxon>Streptophyta</taxon>
        <taxon>Charophyceae</taxon>
        <taxon>Charales</taxon>
        <taxon>Characeae</taxon>
        <taxon>Chara</taxon>
    </lineage>
</organism>
<evidence type="ECO:0000313" key="2">
    <source>
        <dbReference type="EMBL" id="GBG93382.1"/>
    </source>
</evidence>
<feature type="compositionally biased region" description="Basic and acidic residues" evidence="1">
    <location>
        <begin position="127"/>
        <end position="139"/>
    </location>
</feature>
<keyword evidence="3" id="KW-1185">Reference proteome</keyword>
<feature type="region of interest" description="Disordered" evidence="1">
    <location>
        <begin position="496"/>
        <end position="522"/>
    </location>
</feature>
<feature type="compositionally biased region" description="Low complexity" evidence="1">
    <location>
        <begin position="197"/>
        <end position="214"/>
    </location>
</feature>
<gene>
    <name evidence="2" type="ORF">CBR_g67508</name>
</gene>
<feature type="compositionally biased region" description="Basic and acidic residues" evidence="1">
    <location>
        <begin position="254"/>
        <end position="272"/>
    </location>
</feature>
<protein>
    <submittedName>
        <fullName evidence="2">Uncharacterized protein</fullName>
    </submittedName>
</protein>
<evidence type="ECO:0000313" key="3">
    <source>
        <dbReference type="Proteomes" id="UP000265515"/>
    </source>
</evidence>
<feature type="compositionally biased region" description="Basic and acidic residues" evidence="1">
    <location>
        <begin position="153"/>
        <end position="168"/>
    </location>
</feature>
<feature type="compositionally biased region" description="Polar residues" evidence="1">
    <location>
        <begin position="19"/>
        <end position="33"/>
    </location>
</feature>
<feature type="compositionally biased region" description="Low complexity" evidence="1">
    <location>
        <begin position="114"/>
        <end position="126"/>
    </location>
</feature>
<feature type="region of interest" description="Disordered" evidence="1">
    <location>
        <begin position="1"/>
        <end position="274"/>
    </location>
</feature>
<feature type="compositionally biased region" description="Basic and acidic residues" evidence="1">
    <location>
        <begin position="223"/>
        <end position="236"/>
    </location>
</feature>
<accession>A0A388MFX8</accession>
<reference evidence="2 3" key="1">
    <citation type="journal article" date="2018" name="Cell">
        <title>The Chara Genome: Secondary Complexity and Implications for Plant Terrestrialization.</title>
        <authorList>
            <person name="Nishiyama T."/>
            <person name="Sakayama H."/>
            <person name="Vries J.D."/>
            <person name="Buschmann H."/>
            <person name="Saint-Marcoux D."/>
            <person name="Ullrich K.K."/>
            <person name="Haas F.B."/>
            <person name="Vanderstraeten L."/>
            <person name="Becker D."/>
            <person name="Lang D."/>
            <person name="Vosolsobe S."/>
            <person name="Rombauts S."/>
            <person name="Wilhelmsson P.K.I."/>
            <person name="Janitza P."/>
            <person name="Kern R."/>
            <person name="Heyl A."/>
            <person name="Rumpler F."/>
            <person name="Villalobos L.I.A.C."/>
            <person name="Clay J.M."/>
            <person name="Skokan R."/>
            <person name="Toyoda A."/>
            <person name="Suzuki Y."/>
            <person name="Kagoshima H."/>
            <person name="Schijlen E."/>
            <person name="Tajeshwar N."/>
            <person name="Catarino B."/>
            <person name="Hetherington A.J."/>
            <person name="Saltykova A."/>
            <person name="Bonnot C."/>
            <person name="Breuninger H."/>
            <person name="Symeonidi A."/>
            <person name="Radhakrishnan G.V."/>
            <person name="Van Nieuwerburgh F."/>
            <person name="Deforce D."/>
            <person name="Chang C."/>
            <person name="Karol K.G."/>
            <person name="Hedrich R."/>
            <person name="Ulvskov P."/>
            <person name="Glockner G."/>
            <person name="Delwiche C.F."/>
            <person name="Petrasek J."/>
            <person name="Van de Peer Y."/>
            <person name="Friml J."/>
            <person name="Beilby M."/>
            <person name="Dolan L."/>
            <person name="Kohara Y."/>
            <person name="Sugano S."/>
            <person name="Fujiyama A."/>
            <person name="Delaux P.-M."/>
            <person name="Quint M."/>
            <person name="TheiBen G."/>
            <person name="Hagemann M."/>
            <person name="Harholt J."/>
            <person name="Dunand C."/>
            <person name="Zachgo S."/>
            <person name="Langdale J."/>
            <person name="Maumus F."/>
            <person name="Straeten D.V.D."/>
            <person name="Gould S.B."/>
            <person name="Rensing S.A."/>
        </authorList>
    </citation>
    <scope>NUCLEOTIDE SEQUENCE [LARGE SCALE GENOMIC DNA]</scope>
    <source>
        <strain evidence="2 3">S276</strain>
    </source>
</reference>